<dbReference type="PANTHER" id="PTHR35795">
    <property type="entry name" value="SLR1885 PROTEIN"/>
    <property type="match status" value="1"/>
</dbReference>
<keyword evidence="2" id="KW-0479">Metal-binding</keyword>
<name>A0AB35IGF5_9FIRM</name>
<dbReference type="Pfam" id="PF01966">
    <property type="entry name" value="HD"/>
    <property type="match status" value="1"/>
</dbReference>
<dbReference type="NCBIfam" id="TIGR00277">
    <property type="entry name" value="HDIG"/>
    <property type="match status" value="1"/>
</dbReference>
<dbReference type="InterPro" id="IPR006674">
    <property type="entry name" value="HD_domain"/>
</dbReference>
<dbReference type="EC" id="3.6.1.41" evidence="1"/>
<evidence type="ECO:0000256" key="4">
    <source>
        <dbReference type="ARBA" id="ARBA00022801"/>
    </source>
</evidence>
<comment type="caution">
    <text evidence="8">The sequence shown here is derived from an EMBL/GenBank/DDBJ whole genome shotgun (WGS) entry which is preliminary data.</text>
</comment>
<dbReference type="InterPro" id="IPR003607">
    <property type="entry name" value="HD/PDEase_dom"/>
</dbReference>
<feature type="domain" description="HD" evidence="7">
    <location>
        <begin position="32"/>
        <end position="147"/>
    </location>
</feature>
<dbReference type="Proteomes" id="UP001211987">
    <property type="component" value="Unassembled WGS sequence"/>
</dbReference>
<evidence type="ECO:0000256" key="3">
    <source>
        <dbReference type="ARBA" id="ARBA00022741"/>
    </source>
</evidence>
<sequence length="203" mass="23859">MMDLNYIQTPLRNQTIEEQIKDFYLLNNKERTYQHVLGVAMAAEKLALQYQEDIRACILAALLHDISAVITPQDMMKIANELQWQLDSAEKIYPFLLHQKISALIAYEYFQIRDLSILKAIESHTTLRSNPSKLDMIIFIADKLAWDQSGEPPFKKNIEMALNDSLEAACYQYIKYQFDHDLLLFPHCWIIEAYRWLEKSHCK</sequence>
<evidence type="ECO:0000256" key="5">
    <source>
        <dbReference type="ARBA" id="ARBA00023004"/>
    </source>
</evidence>
<keyword evidence="3" id="KW-0547">Nucleotide-binding</keyword>
<evidence type="ECO:0000256" key="1">
    <source>
        <dbReference type="ARBA" id="ARBA00012506"/>
    </source>
</evidence>
<dbReference type="EMBL" id="JAQLKE010000001">
    <property type="protein sequence ID" value="MDB7082236.1"/>
    <property type="molecule type" value="Genomic_DNA"/>
</dbReference>
<dbReference type="SMART" id="SM00471">
    <property type="entry name" value="HDc"/>
    <property type="match status" value="1"/>
</dbReference>
<dbReference type="CDD" id="cd00077">
    <property type="entry name" value="HDc"/>
    <property type="match status" value="1"/>
</dbReference>
<dbReference type="NCBIfam" id="TIGR00488">
    <property type="entry name" value="bis(5'-nucleosyl)-tetraphosphatase (symmetrical) YqeK"/>
    <property type="match status" value="1"/>
</dbReference>
<gene>
    <name evidence="8" type="primary">yqeK</name>
    <name evidence="8" type="ORF">PM738_00350</name>
</gene>
<dbReference type="Gene3D" id="1.10.3210.10">
    <property type="entry name" value="Hypothetical protein af1432"/>
    <property type="match status" value="1"/>
</dbReference>
<dbReference type="GO" id="GO:0046872">
    <property type="term" value="F:metal ion binding"/>
    <property type="evidence" value="ECO:0007669"/>
    <property type="project" value="UniProtKB-KW"/>
</dbReference>
<dbReference type="GO" id="GO:0008803">
    <property type="term" value="F:bis(5'-nucleosyl)-tetraphosphatase (symmetrical) activity"/>
    <property type="evidence" value="ECO:0007669"/>
    <property type="project" value="UniProtKB-EC"/>
</dbReference>
<reference evidence="8" key="1">
    <citation type="submission" date="2023-01" db="EMBL/GenBank/DDBJ databases">
        <title>Human gut microbiome strain richness.</title>
        <authorList>
            <person name="Chen-Liaw A."/>
        </authorList>
    </citation>
    <scope>NUCLEOTIDE SEQUENCE</scope>
    <source>
        <strain evidence="8">1001217st2_G6_1001217B_191108</strain>
    </source>
</reference>
<evidence type="ECO:0000313" key="9">
    <source>
        <dbReference type="Proteomes" id="UP001211987"/>
    </source>
</evidence>
<evidence type="ECO:0000256" key="6">
    <source>
        <dbReference type="ARBA" id="ARBA00049417"/>
    </source>
</evidence>
<evidence type="ECO:0000313" key="8">
    <source>
        <dbReference type="EMBL" id="MDB7082236.1"/>
    </source>
</evidence>
<comment type="catalytic activity">
    <reaction evidence="6">
        <text>P(1),P(4)-bis(5'-adenosyl) tetraphosphate + H2O = 2 ADP + 2 H(+)</text>
        <dbReference type="Rhea" id="RHEA:24252"/>
        <dbReference type="ChEBI" id="CHEBI:15377"/>
        <dbReference type="ChEBI" id="CHEBI:15378"/>
        <dbReference type="ChEBI" id="CHEBI:58141"/>
        <dbReference type="ChEBI" id="CHEBI:456216"/>
        <dbReference type="EC" id="3.6.1.41"/>
    </reaction>
</comment>
<dbReference type="InterPro" id="IPR006675">
    <property type="entry name" value="HDIG_dom"/>
</dbReference>
<organism evidence="8 9">
    <name type="scientific">Thomasclavelia ramosa</name>
    <dbReference type="NCBI Taxonomy" id="1547"/>
    <lineage>
        <taxon>Bacteria</taxon>
        <taxon>Bacillati</taxon>
        <taxon>Bacillota</taxon>
        <taxon>Erysipelotrichia</taxon>
        <taxon>Erysipelotrichales</taxon>
        <taxon>Coprobacillaceae</taxon>
        <taxon>Thomasclavelia</taxon>
    </lineage>
</organism>
<dbReference type="InterPro" id="IPR005249">
    <property type="entry name" value="YqeK"/>
</dbReference>
<evidence type="ECO:0000259" key="7">
    <source>
        <dbReference type="PROSITE" id="PS51831"/>
    </source>
</evidence>
<dbReference type="PANTHER" id="PTHR35795:SF1">
    <property type="entry name" value="BIS(5'-NUCLEOSYL)-TETRAPHOSPHATASE, SYMMETRICAL"/>
    <property type="match status" value="1"/>
</dbReference>
<dbReference type="RefSeq" id="WP_270372503.1">
    <property type="nucleotide sequence ID" value="NZ_JAQDLY010000018.1"/>
</dbReference>
<keyword evidence="4 8" id="KW-0378">Hydrolase</keyword>
<evidence type="ECO:0000256" key="2">
    <source>
        <dbReference type="ARBA" id="ARBA00022723"/>
    </source>
</evidence>
<keyword evidence="5" id="KW-0408">Iron</keyword>
<protein>
    <recommendedName>
        <fullName evidence="1">bis(5'-nucleosyl)-tetraphosphatase (symmetrical)</fullName>
        <ecNumber evidence="1">3.6.1.41</ecNumber>
    </recommendedName>
</protein>
<dbReference type="InterPro" id="IPR051094">
    <property type="entry name" value="Diverse_Catalytic_Enzymes"/>
</dbReference>
<accession>A0AB35IGF5</accession>
<dbReference type="SUPFAM" id="SSF109604">
    <property type="entry name" value="HD-domain/PDEase-like"/>
    <property type="match status" value="1"/>
</dbReference>
<dbReference type="PROSITE" id="PS51831">
    <property type="entry name" value="HD"/>
    <property type="match status" value="1"/>
</dbReference>
<dbReference type="GO" id="GO:0000166">
    <property type="term" value="F:nucleotide binding"/>
    <property type="evidence" value="ECO:0007669"/>
    <property type="project" value="UniProtKB-KW"/>
</dbReference>
<dbReference type="AlphaFoldDB" id="A0AB35IGF5"/>
<proteinExistence type="predicted"/>